<reference evidence="2 3" key="1">
    <citation type="journal article" date="2008" name="Nature">
        <title>The genome of Laccaria bicolor provides insights into mycorrhizal symbiosis.</title>
        <authorList>
            <person name="Martin F."/>
            <person name="Aerts A."/>
            <person name="Ahren D."/>
            <person name="Brun A."/>
            <person name="Danchin E.G.J."/>
            <person name="Duchaussoy F."/>
            <person name="Gibon J."/>
            <person name="Kohler A."/>
            <person name="Lindquist E."/>
            <person name="Pereda V."/>
            <person name="Salamov A."/>
            <person name="Shapiro H.J."/>
            <person name="Wuyts J."/>
            <person name="Blaudez D."/>
            <person name="Buee M."/>
            <person name="Brokstein P."/>
            <person name="Canbaeck B."/>
            <person name="Cohen D."/>
            <person name="Courty P.E."/>
            <person name="Coutinho P.M."/>
            <person name="Delaruelle C."/>
            <person name="Detter J.C."/>
            <person name="Deveau A."/>
            <person name="DiFazio S."/>
            <person name="Duplessis S."/>
            <person name="Fraissinet-Tachet L."/>
            <person name="Lucic E."/>
            <person name="Frey-Klett P."/>
            <person name="Fourrey C."/>
            <person name="Feussner I."/>
            <person name="Gay G."/>
            <person name="Grimwood J."/>
            <person name="Hoegger P.J."/>
            <person name="Jain P."/>
            <person name="Kilaru S."/>
            <person name="Labbe J."/>
            <person name="Lin Y.C."/>
            <person name="Legue V."/>
            <person name="Le Tacon F."/>
            <person name="Marmeisse R."/>
            <person name="Melayah D."/>
            <person name="Montanini B."/>
            <person name="Muratet M."/>
            <person name="Nehls U."/>
            <person name="Niculita-Hirzel H."/>
            <person name="Oudot-Le Secq M.P."/>
            <person name="Peter M."/>
            <person name="Quesneville H."/>
            <person name="Rajashekar B."/>
            <person name="Reich M."/>
            <person name="Rouhier N."/>
            <person name="Schmutz J."/>
            <person name="Yin T."/>
            <person name="Chalot M."/>
            <person name="Henrissat B."/>
            <person name="Kuees U."/>
            <person name="Lucas S."/>
            <person name="Van de Peer Y."/>
            <person name="Podila G.K."/>
            <person name="Polle A."/>
            <person name="Pukkila P.J."/>
            <person name="Richardson P.M."/>
            <person name="Rouze P."/>
            <person name="Sanders I.R."/>
            <person name="Stajich J.E."/>
            <person name="Tunlid A."/>
            <person name="Tuskan G."/>
            <person name="Grigoriev I.V."/>
        </authorList>
    </citation>
    <scope>NUCLEOTIDE SEQUENCE [LARGE SCALE GENOMIC DNA]</scope>
    <source>
        <strain evidence="3">S238N-H82 / ATCC MYA-4686</strain>
    </source>
</reference>
<dbReference type="InParanoid" id="B0DPL4"/>
<dbReference type="EMBL" id="DS547124">
    <property type="protein sequence ID" value="EDR03394.1"/>
    <property type="molecule type" value="Genomic_DNA"/>
</dbReference>
<dbReference type="OrthoDB" id="10459272at2759"/>
<dbReference type="KEGG" id="lbc:LACBIDRAFT_331479"/>
<evidence type="ECO:0000313" key="3">
    <source>
        <dbReference type="Proteomes" id="UP000001194"/>
    </source>
</evidence>
<sequence length="189" mass="19749">MDGCGGLRAEAVGRICCGAGGNLETWRGPVGPDHWAGMTWESVDGDAAALGTPTSVVQAPVPISASLLVSTFPSRSPGKSCSLVVTPPTTQCRRGSKPPHMVVRRISDRDARVFVSHQMDLAQDVMLPASHAHSSYSVGLSVPSKRSGMVALAPATQHSQQQKASQLAGDLTKSPTVRIPEGGEVLIRC</sequence>
<organism evidence="3">
    <name type="scientific">Laccaria bicolor (strain S238N-H82 / ATCC MYA-4686)</name>
    <name type="common">Bicoloured deceiver</name>
    <name type="synonym">Laccaria laccata var. bicolor</name>
    <dbReference type="NCBI Taxonomy" id="486041"/>
    <lineage>
        <taxon>Eukaryota</taxon>
        <taxon>Fungi</taxon>
        <taxon>Dikarya</taxon>
        <taxon>Basidiomycota</taxon>
        <taxon>Agaricomycotina</taxon>
        <taxon>Agaricomycetes</taxon>
        <taxon>Agaricomycetidae</taxon>
        <taxon>Agaricales</taxon>
        <taxon>Agaricineae</taxon>
        <taxon>Hydnangiaceae</taxon>
        <taxon>Laccaria</taxon>
    </lineage>
</organism>
<dbReference type="HOGENOM" id="CLU_1536132_0_0_1"/>
<evidence type="ECO:0000256" key="1">
    <source>
        <dbReference type="SAM" id="MobiDB-lite"/>
    </source>
</evidence>
<protein>
    <submittedName>
        <fullName evidence="2">Predicted protein</fullName>
    </submittedName>
</protein>
<accession>B0DPL4</accession>
<proteinExistence type="predicted"/>
<keyword evidence="3" id="KW-1185">Reference proteome</keyword>
<dbReference type="Proteomes" id="UP000001194">
    <property type="component" value="Unassembled WGS sequence"/>
</dbReference>
<name>B0DPL4_LACBS</name>
<dbReference type="GeneID" id="6081550"/>
<dbReference type="AlphaFoldDB" id="B0DPL4"/>
<dbReference type="RefSeq" id="XP_001885850.1">
    <property type="nucleotide sequence ID" value="XM_001885815.1"/>
</dbReference>
<feature type="region of interest" description="Disordered" evidence="1">
    <location>
        <begin position="153"/>
        <end position="175"/>
    </location>
</feature>
<feature type="compositionally biased region" description="Polar residues" evidence="1">
    <location>
        <begin position="156"/>
        <end position="165"/>
    </location>
</feature>
<gene>
    <name evidence="2" type="ORF">LACBIDRAFT_331479</name>
</gene>
<evidence type="ECO:0000313" key="2">
    <source>
        <dbReference type="EMBL" id="EDR03394.1"/>
    </source>
</evidence>